<keyword evidence="4" id="KW-0547">Nucleotide-binding</keyword>
<evidence type="ECO:0000256" key="3">
    <source>
        <dbReference type="ARBA" id="ARBA00022679"/>
    </source>
</evidence>
<evidence type="ECO:0000256" key="1">
    <source>
        <dbReference type="ARBA" id="ARBA00012513"/>
    </source>
</evidence>
<dbReference type="SUPFAM" id="SSF56112">
    <property type="entry name" value="Protein kinase-like (PK-like)"/>
    <property type="match status" value="1"/>
</dbReference>
<dbReference type="Proteomes" id="UP000315995">
    <property type="component" value="Chromosome"/>
</dbReference>
<name>A0A4Y6PQ42_PERCE</name>
<dbReference type="GO" id="GO:0005524">
    <property type="term" value="F:ATP binding"/>
    <property type="evidence" value="ECO:0007669"/>
    <property type="project" value="UniProtKB-KW"/>
</dbReference>
<accession>A0A4Y6PQ42</accession>
<evidence type="ECO:0000256" key="7">
    <source>
        <dbReference type="ARBA" id="ARBA00047899"/>
    </source>
</evidence>
<evidence type="ECO:0000256" key="6">
    <source>
        <dbReference type="ARBA" id="ARBA00022840"/>
    </source>
</evidence>
<gene>
    <name evidence="10" type="ORF">FIV42_05075</name>
</gene>
<comment type="catalytic activity">
    <reaction evidence="8">
        <text>L-seryl-[protein] + ATP = O-phospho-L-seryl-[protein] + ADP + H(+)</text>
        <dbReference type="Rhea" id="RHEA:17989"/>
        <dbReference type="Rhea" id="RHEA-COMP:9863"/>
        <dbReference type="Rhea" id="RHEA-COMP:11604"/>
        <dbReference type="ChEBI" id="CHEBI:15378"/>
        <dbReference type="ChEBI" id="CHEBI:29999"/>
        <dbReference type="ChEBI" id="CHEBI:30616"/>
        <dbReference type="ChEBI" id="CHEBI:83421"/>
        <dbReference type="ChEBI" id="CHEBI:456216"/>
        <dbReference type="EC" id="2.7.11.1"/>
    </reaction>
</comment>
<dbReference type="PANTHER" id="PTHR24363">
    <property type="entry name" value="SERINE/THREONINE PROTEIN KINASE"/>
    <property type="match status" value="1"/>
</dbReference>
<dbReference type="InterPro" id="IPR000719">
    <property type="entry name" value="Prot_kinase_dom"/>
</dbReference>
<evidence type="ECO:0000256" key="2">
    <source>
        <dbReference type="ARBA" id="ARBA00022527"/>
    </source>
</evidence>
<dbReference type="CDD" id="cd14014">
    <property type="entry name" value="STKc_PknB_like"/>
    <property type="match status" value="1"/>
</dbReference>
<accession>A0A5B8Y2G5</accession>
<dbReference type="PROSITE" id="PS50011">
    <property type="entry name" value="PROTEIN_KINASE_DOM"/>
    <property type="match status" value="1"/>
</dbReference>
<evidence type="ECO:0000256" key="8">
    <source>
        <dbReference type="ARBA" id="ARBA00048679"/>
    </source>
</evidence>
<evidence type="ECO:0000256" key="4">
    <source>
        <dbReference type="ARBA" id="ARBA00022741"/>
    </source>
</evidence>
<dbReference type="Gene3D" id="1.10.510.10">
    <property type="entry name" value="Transferase(Phosphotransferase) domain 1"/>
    <property type="match status" value="1"/>
</dbReference>
<dbReference type="SMART" id="SM00220">
    <property type="entry name" value="S_TKc"/>
    <property type="match status" value="1"/>
</dbReference>
<dbReference type="AlphaFoldDB" id="A0A4Y6PQ42"/>
<dbReference type="PANTHER" id="PTHR24363:SF0">
    <property type="entry name" value="SERINE_THREONINE KINASE LIKE DOMAIN CONTAINING 1"/>
    <property type="match status" value="1"/>
</dbReference>
<sequence>MDARDLLKIERPGREFTSRAFYFLERVSHGLWPKPRSTLAEHFDDNQTLSIVQGSGGRYEILGVLGRGGQGRLFLACDLDSGARVAVKQLAMRAVSEWKAVELFEREGKVLRSLEHPAIPSYIDHFVVGEETDDPRFYLVQEYVEGDSLAARFEANKTWTQDQAVDFLEQMLDVLAYLGELHPPIVHRDIKPANIVCGPNGRYALVDFGAVQAIVPKDVGGSTVVGTSGYLPVEQIMGRAQPCSDLYALGATVVHMMSGVHPVELCDGGLEIDFAPHIEASQAFGELLADMLAPYPEDRIASAAEALARLRELAAVPADGFYRRGYDKTSEQGDDALVAGESPAERLRLVRGRSTLARRLPDTLSIRAEADRLVVETEPTWRSLGFDGRLEITRDELVLVRRWRGRTLGTRTVRRDRLFDVIAEFDRIKVLEGTIEHTWTLLPGNLTQAWLCKFLRLYLALSKEGRSLGNSEGGA</sequence>
<evidence type="ECO:0000313" key="10">
    <source>
        <dbReference type="EMBL" id="QDG50127.1"/>
    </source>
</evidence>
<dbReference type="EMBL" id="CP041186">
    <property type="protein sequence ID" value="QDG50127.1"/>
    <property type="molecule type" value="Genomic_DNA"/>
</dbReference>
<dbReference type="OrthoDB" id="5518868at2"/>
<dbReference type="Pfam" id="PF00069">
    <property type="entry name" value="Pkinase"/>
    <property type="match status" value="1"/>
</dbReference>
<keyword evidence="3" id="KW-0808">Transferase</keyword>
<proteinExistence type="predicted"/>
<keyword evidence="5 10" id="KW-0418">Kinase</keyword>
<reference evidence="10 11" key="1">
    <citation type="submission" date="2019-06" db="EMBL/GenBank/DDBJ databases">
        <title>Persicimonas caeni gen. nov., sp. nov., a predatory bacterium isolated from solar saltern.</title>
        <authorList>
            <person name="Wang S."/>
        </authorList>
    </citation>
    <scope>NUCLEOTIDE SEQUENCE [LARGE SCALE GENOMIC DNA]</scope>
    <source>
        <strain evidence="10 11">YN101</strain>
    </source>
</reference>
<keyword evidence="2 10" id="KW-0723">Serine/threonine-protein kinase</keyword>
<evidence type="ECO:0000259" key="9">
    <source>
        <dbReference type="PROSITE" id="PS50011"/>
    </source>
</evidence>
<comment type="catalytic activity">
    <reaction evidence="7">
        <text>L-threonyl-[protein] + ATP = O-phospho-L-threonyl-[protein] + ADP + H(+)</text>
        <dbReference type="Rhea" id="RHEA:46608"/>
        <dbReference type="Rhea" id="RHEA-COMP:11060"/>
        <dbReference type="Rhea" id="RHEA-COMP:11605"/>
        <dbReference type="ChEBI" id="CHEBI:15378"/>
        <dbReference type="ChEBI" id="CHEBI:30013"/>
        <dbReference type="ChEBI" id="CHEBI:30616"/>
        <dbReference type="ChEBI" id="CHEBI:61977"/>
        <dbReference type="ChEBI" id="CHEBI:456216"/>
        <dbReference type="EC" id="2.7.11.1"/>
    </reaction>
</comment>
<dbReference type="PROSITE" id="PS00108">
    <property type="entry name" value="PROTEIN_KINASE_ST"/>
    <property type="match status" value="1"/>
</dbReference>
<keyword evidence="11" id="KW-1185">Reference proteome</keyword>
<protein>
    <recommendedName>
        <fullName evidence="1">non-specific serine/threonine protein kinase</fullName>
        <ecNumber evidence="1">2.7.11.1</ecNumber>
    </recommendedName>
</protein>
<dbReference type="Gene3D" id="3.30.200.20">
    <property type="entry name" value="Phosphorylase Kinase, domain 1"/>
    <property type="match status" value="1"/>
</dbReference>
<organism evidence="10 11">
    <name type="scientific">Persicimonas caeni</name>
    <dbReference type="NCBI Taxonomy" id="2292766"/>
    <lineage>
        <taxon>Bacteria</taxon>
        <taxon>Deltaproteobacteria</taxon>
        <taxon>Bradymonadales</taxon>
        <taxon>Bradymonadaceae</taxon>
        <taxon>Persicimonas</taxon>
    </lineage>
</organism>
<dbReference type="InterPro" id="IPR008271">
    <property type="entry name" value="Ser/Thr_kinase_AS"/>
</dbReference>
<feature type="domain" description="Protein kinase" evidence="9">
    <location>
        <begin position="59"/>
        <end position="322"/>
    </location>
</feature>
<keyword evidence="6" id="KW-0067">ATP-binding</keyword>
<evidence type="ECO:0000313" key="11">
    <source>
        <dbReference type="Proteomes" id="UP000315995"/>
    </source>
</evidence>
<dbReference type="EC" id="2.7.11.1" evidence="1"/>
<dbReference type="GO" id="GO:0004674">
    <property type="term" value="F:protein serine/threonine kinase activity"/>
    <property type="evidence" value="ECO:0007669"/>
    <property type="project" value="UniProtKB-KW"/>
</dbReference>
<evidence type="ECO:0000256" key="5">
    <source>
        <dbReference type="ARBA" id="ARBA00022777"/>
    </source>
</evidence>
<dbReference type="InterPro" id="IPR011009">
    <property type="entry name" value="Kinase-like_dom_sf"/>
</dbReference>